<proteinExistence type="inferred from homology"/>
<dbReference type="Pfam" id="PF01613">
    <property type="entry name" value="Flavin_Reduct"/>
    <property type="match status" value="1"/>
</dbReference>
<keyword evidence="2" id="KW-0285">Flavoprotein</keyword>
<sequence length="198" mass="21407">MPSAPLPPFIAPVPLPKAVRLLNHGPTVLVSARSGGRQNVMAAAWACVLDFDKLSVVIDKGAATRALIEESGHFVIQVPTAAQAPLVRWLGTHSLHADAQKLAHSGARLFDLPGCPAPLVAGCSAWLACRVLPEKRNELLYDLFMGEITAAWADERAFRQGRWQFESAPEWRSLHYVAGGQFYATGASIQTEPVDDSD</sequence>
<dbReference type="InterPro" id="IPR002563">
    <property type="entry name" value="Flavin_Rdtase-like_dom"/>
</dbReference>
<dbReference type="EC" id="1.-.-.-" evidence="5"/>
<comment type="caution">
    <text evidence="5">The sequence shown here is derived from an EMBL/GenBank/DDBJ whole genome shotgun (WGS) entry which is preliminary data.</text>
</comment>
<dbReference type="InterPro" id="IPR012349">
    <property type="entry name" value="Split_barrel_FMN-bd"/>
</dbReference>
<feature type="domain" description="Flavin reductase like" evidence="4">
    <location>
        <begin position="20"/>
        <end position="160"/>
    </location>
</feature>
<dbReference type="RefSeq" id="WP_102284423.1">
    <property type="nucleotide sequence ID" value="NZ_JARVII010000001.1"/>
</dbReference>
<dbReference type="PANTHER" id="PTHR43567">
    <property type="entry name" value="FLAVOREDOXIN-RELATED-RELATED"/>
    <property type="match status" value="1"/>
</dbReference>
<evidence type="ECO:0000256" key="2">
    <source>
        <dbReference type="ARBA" id="ARBA00022630"/>
    </source>
</evidence>
<accession>A0AAW6RCW0</accession>
<evidence type="ECO:0000313" key="6">
    <source>
        <dbReference type="Proteomes" id="UP001237156"/>
    </source>
</evidence>
<comment type="cofactor">
    <cofactor evidence="1">
        <name>FMN</name>
        <dbReference type="ChEBI" id="CHEBI:58210"/>
    </cofactor>
</comment>
<dbReference type="Gene3D" id="2.30.110.10">
    <property type="entry name" value="Electron Transport, Fmn-binding Protein, Chain A"/>
    <property type="match status" value="1"/>
</dbReference>
<dbReference type="SMART" id="SM00903">
    <property type="entry name" value="Flavin_Reduct"/>
    <property type="match status" value="1"/>
</dbReference>
<reference evidence="5 6" key="1">
    <citation type="submission" date="2023-04" db="EMBL/GenBank/DDBJ databases">
        <title>Ottowia paracancer sp. nov., isolated from human stomach.</title>
        <authorList>
            <person name="Song Y."/>
        </authorList>
    </citation>
    <scope>NUCLEOTIDE SEQUENCE [LARGE SCALE GENOMIC DNA]</scope>
    <source>
        <strain evidence="5 6">10c7w1</strain>
    </source>
</reference>
<dbReference type="GO" id="GO:0010181">
    <property type="term" value="F:FMN binding"/>
    <property type="evidence" value="ECO:0007669"/>
    <property type="project" value="InterPro"/>
</dbReference>
<dbReference type="EMBL" id="JARVII010000001">
    <property type="protein sequence ID" value="MDG9698218.1"/>
    <property type="molecule type" value="Genomic_DNA"/>
</dbReference>
<evidence type="ECO:0000256" key="3">
    <source>
        <dbReference type="ARBA" id="ARBA00038054"/>
    </source>
</evidence>
<evidence type="ECO:0000259" key="4">
    <source>
        <dbReference type="SMART" id="SM00903"/>
    </source>
</evidence>
<keyword evidence="5" id="KW-0560">Oxidoreductase</keyword>
<comment type="similarity">
    <text evidence="3">Belongs to the flavoredoxin family.</text>
</comment>
<organism evidence="5 6">
    <name type="scientific">Ottowia cancrivicina</name>
    <dbReference type="NCBI Taxonomy" id="3040346"/>
    <lineage>
        <taxon>Bacteria</taxon>
        <taxon>Pseudomonadati</taxon>
        <taxon>Pseudomonadota</taxon>
        <taxon>Betaproteobacteria</taxon>
        <taxon>Burkholderiales</taxon>
        <taxon>Comamonadaceae</taxon>
        <taxon>Ottowia</taxon>
    </lineage>
</organism>
<dbReference type="InterPro" id="IPR052174">
    <property type="entry name" value="Flavoredoxin"/>
</dbReference>
<dbReference type="PANTHER" id="PTHR43567:SF1">
    <property type="entry name" value="FLAVOREDOXIN"/>
    <property type="match status" value="1"/>
</dbReference>
<dbReference type="GO" id="GO:0016646">
    <property type="term" value="F:oxidoreductase activity, acting on the CH-NH group of donors, NAD or NADP as acceptor"/>
    <property type="evidence" value="ECO:0007669"/>
    <property type="project" value="UniProtKB-ARBA"/>
</dbReference>
<evidence type="ECO:0000313" key="5">
    <source>
        <dbReference type="EMBL" id="MDG9698218.1"/>
    </source>
</evidence>
<protein>
    <submittedName>
        <fullName evidence="5">Flavin reductase family protein</fullName>
        <ecNumber evidence="5">1.-.-.-</ecNumber>
    </submittedName>
</protein>
<gene>
    <name evidence="5" type="ORF">QB898_00520</name>
</gene>
<name>A0AAW6RCW0_9BURK</name>
<evidence type="ECO:0000256" key="1">
    <source>
        <dbReference type="ARBA" id="ARBA00001917"/>
    </source>
</evidence>
<dbReference type="Proteomes" id="UP001237156">
    <property type="component" value="Unassembled WGS sequence"/>
</dbReference>
<keyword evidence="6" id="KW-1185">Reference proteome</keyword>
<dbReference type="AlphaFoldDB" id="A0AAW6RCW0"/>
<dbReference type="SUPFAM" id="SSF50475">
    <property type="entry name" value="FMN-binding split barrel"/>
    <property type="match status" value="1"/>
</dbReference>